<evidence type="ECO:0000313" key="2">
    <source>
        <dbReference type="Proteomes" id="UP000219338"/>
    </source>
</evidence>
<protein>
    <submittedName>
        <fullName evidence="1">Uncharacterized protein</fullName>
    </submittedName>
</protein>
<accession>A0A284SDJ8</accession>
<sequence>MVWVAVESDEYVWHQQLNHVFKARRILLSKSLPDDSSGNGPVGRGVAVADLPGSDWWLLLKDAASLAFYTGVATLFTKHPAVGRNILEVCKINTWLQVSKKPDPARRQ</sequence>
<organism evidence="1 2">
    <name type="scientific">Armillaria ostoyae</name>
    <name type="common">Armillaria root rot fungus</name>
    <dbReference type="NCBI Taxonomy" id="47428"/>
    <lineage>
        <taxon>Eukaryota</taxon>
        <taxon>Fungi</taxon>
        <taxon>Dikarya</taxon>
        <taxon>Basidiomycota</taxon>
        <taxon>Agaricomycotina</taxon>
        <taxon>Agaricomycetes</taxon>
        <taxon>Agaricomycetidae</taxon>
        <taxon>Agaricales</taxon>
        <taxon>Marasmiineae</taxon>
        <taxon>Physalacriaceae</taxon>
        <taxon>Armillaria</taxon>
    </lineage>
</organism>
<evidence type="ECO:0000313" key="1">
    <source>
        <dbReference type="EMBL" id="SJL19070.1"/>
    </source>
</evidence>
<dbReference type="Proteomes" id="UP000219338">
    <property type="component" value="Unassembled WGS sequence"/>
</dbReference>
<name>A0A284SDJ8_ARMOS</name>
<dbReference type="EMBL" id="FUEG01000096">
    <property type="protein sequence ID" value="SJL19070.1"/>
    <property type="molecule type" value="Genomic_DNA"/>
</dbReference>
<proteinExistence type="predicted"/>
<gene>
    <name evidence="1" type="ORF">ARMOST_22677</name>
</gene>
<reference evidence="2" key="1">
    <citation type="journal article" date="2017" name="Nat. Ecol. Evol.">
        <title>Genome expansion and lineage-specific genetic innovations in the forest pathogenic fungi Armillaria.</title>
        <authorList>
            <person name="Sipos G."/>
            <person name="Prasanna A.N."/>
            <person name="Walter M.C."/>
            <person name="O'Connor E."/>
            <person name="Balint B."/>
            <person name="Krizsan K."/>
            <person name="Kiss B."/>
            <person name="Hess J."/>
            <person name="Varga T."/>
            <person name="Slot J."/>
            <person name="Riley R."/>
            <person name="Boka B."/>
            <person name="Rigling D."/>
            <person name="Barry K."/>
            <person name="Lee J."/>
            <person name="Mihaltcheva S."/>
            <person name="LaButti K."/>
            <person name="Lipzen A."/>
            <person name="Waldron R."/>
            <person name="Moloney N.M."/>
            <person name="Sperisen C."/>
            <person name="Kredics L."/>
            <person name="Vagvoelgyi C."/>
            <person name="Patrignani A."/>
            <person name="Fitzpatrick D."/>
            <person name="Nagy I."/>
            <person name="Doyle S."/>
            <person name="Anderson J.B."/>
            <person name="Grigoriev I.V."/>
            <person name="Gueldener U."/>
            <person name="Muensterkoetter M."/>
            <person name="Nagy L.G."/>
        </authorList>
    </citation>
    <scope>NUCLEOTIDE SEQUENCE [LARGE SCALE GENOMIC DNA]</scope>
    <source>
        <strain evidence="2">C18/9</strain>
    </source>
</reference>
<keyword evidence="2" id="KW-1185">Reference proteome</keyword>
<dbReference type="AlphaFoldDB" id="A0A284SDJ8"/>